<name>A0A7J5ZW45_AMEME</name>
<dbReference type="InterPro" id="IPR024862">
    <property type="entry name" value="TRPV"/>
</dbReference>
<dbReference type="Proteomes" id="UP000593565">
    <property type="component" value="Unassembled WGS sequence"/>
</dbReference>
<evidence type="ECO:0000256" key="12">
    <source>
        <dbReference type="ARBA" id="ARBA00023136"/>
    </source>
</evidence>
<evidence type="ECO:0000313" key="19">
    <source>
        <dbReference type="Proteomes" id="UP000593565"/>
    </source>
</evidence>
<keyword evidence="10" id="KW-0040">ANK repeat</keyword>
<keyword evidence="3" id="KW-1003">Cell membrane</keyword>
<dbReference type="PANTHER" id="PTHR10582">
    <property type="entry name" value="TRANSIENT RECEPTOR POTENTIAL ION CHANNEL PROTEIN"/>
    <property type="match status" value="1"/>
</dbReference>
<evidence type="ECO:0000256" key="13">
    <source>
        <dbReference type="ARBA" id="ARBA00023303"/>
    </source>
</evidence>
<accession>A0A7J5ZW45</accession>
<feature type="transmembrane region" description="Helical" evidence="16">
    <location>
        <begin position="597"/>
        <end position="622"/>
    </location>
</feature>
<keyword evidence="13" id="KW-0407">Ion channel</keyword>
<dbReference type="GO" id="GO:0005262">
    <property type="term" value="F:calcium channel activity"/>
    <property type="evidence" value="ECO:0007669"/>
    <property type="project" value="UniProtKB-KW"/>
</dbReference>
<comment type="caution">
    <text evidence="18">The sequence shown here is derived from an EMBL/GenBank/DDBJ whole genome shotgun (WGS) entry which is preliminary data.</text>
</comment>
<keyword evidence="8" id="KW-0106">Calcium</keyword>
<feature type="transmembrane region" description="Helical" evidence="16">
    <location>
        <begin position="520"/>
        <end position="542"/>
    </location>
</feature>
<feature type="compositionally biased region" description="Polar residues" evidence="15">
    <location>
        <begin position="81"/>
        <end position="94"/>
    </location>
</feature>
<keyword evidence="11" id="KW-0406">Ion transport</keyword>
<keyword evidence="9 16" id="KW-1133">Transmembrane helix</keyword>
<dbReference type="InterPro" id="IPR008348">
    <property type="entry name" value="TrpV4"/>
</dbReference>
<evidence type="ECO:0000256" key="11">
    <source>
        <dbReference type="ARBA" id="ARBA00023065"/>
    </source>
</evidence>
<dbReference type="InterPro" id="IPR005821">
    <property type="entry name" value="Ion_trans_dom"/>
</dbReference>
<evidence type="ECO:0000256" key="16">
    <source>
        <dbReference type="SAM" id="Phobius"/>
    </source>
</evidence>
<dbReference type="SMART" id="SM00248">
    <property type="entry name" value="ANK"/>
    <property type="match status" value="4"/>
</dbReference>
<dbReference type="GO" id="GO:0098703">
    <property type="term" value="P:calcium ion import across plasma membrane"/>
    <property type="evidence" value="ECO:0007669"/>
    <property type="project" value="TreeGrafter"/>
</dbReference>
<dbReference type="AlphaFoldDB" id="A0A7J5ZW45"/>
<dbReference type="Gene3D" id="1.25.40.20">
    <property type="entry name" value="Ankyrin repeat-containing domain"/>
    <property type="match status" value="2"/>
</dbReference>
<feature type="transmembrane region" description="Helical" evidence="16">
    <location>
        <begin position="372"/>
        <end position="397"/>
    </location>
</feature>
<dbReference type="GO" id="GO:0007015">
    <property type="term" value="P:actin filament organization"/>
    <property type="evidence" value="ECO:0007669"/>
    <property type="project" value="TreeGrafter"/>
</dbReference>
<keyword evidence="12 16" id="KW-0472">Membrane</keyword>
<evidence type="ECO:0000256" key="10">
    <source>
        <dbReference type="ARBA" id="ARBA00023043"/>
    </source>
</evidence>
<evidence type="ECO:0000256" key="3">
    <source>
        <dbReference type="ARBA" id="ARBA00022475"/>
    </source>
</evidence>
<keyword evidence="5" id="KW-0107">Calcium channel</keyword>
<evidence type="ECO:0000256" key="15">
    <source>
        <dbReference type="SAM" id="MobiDB-lite"/>
    </source>
</evidence>
<evidence type="ECO:0000259" key="17">
    <source>
        <dbReference type="Pfam" id="PF00520"/>
    </source>
</evidence>
<reference evidence="18 19" key="1">
    <citation type="submission" date="2020-02" db="EMBL/GenBank/DDBJ databases">
        <title>A chromosome-scale genome assembly of the black bullhead catfish (Ameiurus melas).</title>
        <authorList>
            <person name="Wen M."/>
            <person name="Zham M."/>
            <person name="Cabau C."/>
            <person name="Klopp C."/>
            <person name="Donnadieu C."/>
            <person name="Roques C."/>
            <person name="Bouchez O."/>
            <person name="Lampietro C."/>
            <person name="Jouanno E."/>
            <person name="Herpin A."/>
            <person name="Louis A."/>
            <person name="Berthelot C."/>
            <person name="Parey E."/>
            <person name="Roest-Crollius H."/>
            <person name="Braasch I."/>
            <person name="Postlethwait J."/>
            <person name="Robinson-Rechavi M."/>
            <person name="Echchiki A."/>
            <person name="Begum T."/>
            <person name="Montfort J."/>
            <person name="Schartl M."/>
            <person name="Bobe J."/>
            <person name="Guiguen Y."/>
        </authorList>
    </citation>
    <scope>NUCLEOTIDE SEQUENCE [LARGE SCALE GENOMIC DNA]</scope>
    <source>
        <strain evidence="18">M_S1</strain>
        <tissue evidence="18">Blood</tissue>
    </source>
</reference>
<dbReference type="PRINTS" id="PR01769">
    <property type="entry name" value="VRL2RECEPTOR"/>
</dbReference>
<keyword evidence="7" id="KW-0677">Repeat</keyword>
<dbReference type="FunFam" id="1.25.40.20:FF:000431">
    <property type="entry name" value="Transient receptor potential cation channel subfamily V member 4"/>
    <property type="match status" value="1"/>
</dbReference>
<dbReference type="PRINTS" id="PR01768">
    <property type="entry name" value="TRPVRECEPTOR"/>
</dbReference>
<dbReference type="Gene3D" id="1.10.287.70">
    <property type="match status" value="1"/>
</dbReference>
<dbReference type="InterPro" id="IPR002110">
    <property type="entry name" value="Ankyrin_rpt"/>
</dbReference>
<feature type="transmembrane region" description="Helical" evidence="16">
    <location>
        <begin position="417"/>
        <end position="434"/>
    </location>
</feature>
<evidence type="ECO:0000256" key="6">
    <source>
        <dbReference type="ARBA" id="ARBA00022692"/>
    </source>
</evidence>
<proteinExistence type="predicted"/>
<dbReference type="EMBL" id="JAAGNN010000022">
    <property type="protein sequence ID" value="KAF4074750.1"/>
    <property type="molecule type" value="Genomic_DNA"/>
</dbReference>
<keyword evidence="6 16" id="KW-0812">Transmembrane</keyword>
<dbReference type="GO" id="GO:0005929">
    <property type="term" value="C:cilium"/>
    <property type="evidence" value="ECO:0007669"/>
    <property type="project" value="TreeGrafter"/>
</dbReference>
<organism evidence="18 19">
    <name type="scientific">Ameiurus melas</name>
    <name type="common">Black bullhead</name>
    <name type="synonym">Silurus melas</name>
    <dbReference type="NCBI Taxonomy" id="219545"/>
    <lineage>
        <taxon>Eukaryota</taxon>
        <taxon>Metazoa</taxon>
        <taxon>Chordata</taxon>
        <taxon>Craniata</taxon>
        <taxon>Vertebrata</taxon>
        <taxon>Euteleostomi</taxon>
        <taxon>Actinopterygii</taxon>
        <taxon>Neopterygii</taxon>
        <taxon>Teleostei</taxon>
        <taxon>Ostariophysi</taxon>
        <taxon>Siluriformes</taxon>
        <taxon>Ictaluridae</taxon>
        <taxon>Ameiurus</taxon>
    </lineage>
</organism>
<dbReference type="Pfam" id="PF00520">
    <property type="entry name" value="Ion_trans"/>
    <property type="match status" value="1"/>
</dbReference>
<evidence type="ECO:0000256" key="1">
    <source>
        <dbReference type="ARBA" id="ARBA00004651"/>
    </source>
</evidence>
<feature type="region of interest" description="Disordered" evidence="15">
    <location>
        <begin position="1"/>
        <end position="55"/>
    </location>
</feature>
<feature type="transmembrane region" description="Helical" evidence="16">
    <location>
        <begin position="455"/>
        <end position="474"/>
    </location>
</feature>
<gene>
    <name evidence="18" type="ORF">AMELA_G00242730</name>
</gene>
<feature type="domain" description="Ion transport" evidence="17">
    <location>
        <begin position="456"/>
        <end position="632"/>
    </location>
</feature>
<dbReference type="GO" id="GO:0005886">
    <property type="term" value="C:plasma membrane"/>
    <property type="evidence" value="ECO:0007669"/>
    <property type="project" value="UniProtKB-SubCell"/>
</dbReference>
<feature type="compositionally biased region" description="Pro residues" evidence="15">
    <location>
        <begin position="1"/>
        <end position="10"/>
    </location>
</feature>
<feature type="region of interest" description="Disordered" evidence="15">
    <location>
        <begin position="699"/>
        <end position="720"/>
    </location>
</feature>
<comment type="catalytic activity">
    <reaction evidence="14">
        <text>Ca(2+)(in) = Ca(2+)(out)</text>
        <dbReference type="Rhea" id="RHEA:29671"/>
        <dbReference type="ChEBI" id="CHEBI:29108"/>
    </reaction>
</comment>
<evidence type="ECO:0000256" key="8">
    <source>
        <dbReference type="ARBA" id="ARBA00022837"/>
    </source>
</evidence>
<evidence type="ECO:0000256" key="4">
    <source>
        <dbReference type="ARBA" id="ARBA00022568"/>
    </source>
</evidence>
<evidence type="ECO:0000256" key="7">
    <source>
        <dbReference type="ARBA" id="ARBA00022737"/>
    </source>
</evidence>
<evidence type="ECO:0000256" key="5">
    <source>
        <dbReference type="ARBA" id="ARBA00022673"/>
    </source>
</evidence>
<sequence length="755" mass="86270">MEDNSPPPATRPEAKPNLRNKFHGAFKKGIANPMDPRDSSNYEAPVTTGPKQAPMDSLFDYGTHHAVNNQKWRRKKLPRGNTESLAPSEETSSDAPRVLKQFNRTQIFDAVSRADPDALDGLLEFLQSHNKRLTDEEFREPSTGKTCLLKALLNLYGGKNDTIPLLLDIAEQTGNLHEFVNMPFRDLYYRGELPLSLATCTNQPALVHYLIENSHKKADLRRQDSRGNTALHALVHVADNTRENTRFVTKMYDLLLVNSAKLYPECNLEQLLNNDGMSPLMMAAKLGKIGVFQHIIRREIKDDEVRHLCRKFKDWAYGPVYSSLYDLSYLDTCGEDVSVLEILVYNSRIENRYEMLAVAPINELLGAKWKKFAAVTFYISVVSYLITMIIFTLVAYYRPSGSTPPYPYETTGDKLRLAGELLTLSSGLFFFISNTKDLFLKKCPSVSSLFMDGSFQLLYFMYSVLVLVTAALYLAGVEAYVTVMVCALVLGWMNTLYFTRGFKLTGTYSIMIQKILFKDLFRFLLVYLLFMIGYASALVSLLNPCPPNSTYTRWNITTKSYCRDTVAFSTFLLELFKLTIGLGNLEEMLQGMQYPEVCLILAVTYIVLSFVLLLNMLIALMGQTVTKVNKQSKKIWKLQWATTILDIERSLPVCLRKKFRVGEMVTVGKTWDGLPDKRWCFRVDEVKWSDWNHNLGIINEDPGQKEQNEQAHTNTKRLRRDRWSSVVPRVVEQSRGSRSRDHVVEMMPLKHRNSN</sequence>
<evidence type="ECO:0000256" key="14">
    <source>
        <dbReference type="ARBA" id="ARBA00036634"/>
    </source>
</evidence>
<keyword evidence="19" id="KW-1185">Reference proteome</keyword>
<protein>
    <recommendedName>
        <fullName evidence="17">Ion transport domain-containing protein</fullName>
    </recommendedName>
</protein>
<keyword evidence="4" id="KW-0109">Calcium transport</keyword>
<dbReference type="InterPro" id="IPR008347">
    <property type="entry name" value="TrpV1-4"/>
</dbReference>
<dbReference type="GO" id="GO:0007231">
    <property type="term" value="P:osmosensory signaling pathway"/>
    <property type="evidence" value="ECO:0007669"/>
    <property type="project" value="TreeGrafter"/>
</dbReference>
<feature type="region of interest" description="Disordered" evidence="15">
    <location>
        <begin position="69"/>
        <end position="95"/>
    </location>
</feature>
<comment type="subcellular location">
    <subcellularLocation>
        <location evidence="1">Cell membrane</location>
        <topology evidence="1">Multi-pass membrane protein</topology>
    </subcellularLocation>
</comment>
<evidence type="ECO:0000313" key="18">
    <source>
        <dbReference type="EMBL" id="KAF4074750.1"/>
    </source>
</evidence>
<dbReference type="SUPFAM" id="SSF48403">
    <property type="entry name" value="Ankyrin repeat"/>
    <property type="match status" value="1"/>
</dbReference>
<keyword evidence="2" id="KW-0813">Transport</keyword>
<dbReference type="PANTHER" id="PTHR10582:SF4">
    <property type="entry name" value="TRANSIENT RECEPTOR POTENTIAL CATION CHANNEL SUBFAMILY V MEMBER 4"/>
    <property type="match status" value="1"/>
</dbReference>
<feature type="transmembrane region" description="Helical" evidence="16">
    <location>
        <begin position="480"/>
        <end position="499"/>
    </location>
</feature>
<dbReference type="InterPro" id="IPR036770">
    <property type="entry name" value="Ankyrin_rpt-contain_sf"/>
</dbReference>
<evidence type="ECO:0000256" key="2">
    <source>
        <dbReference type="ARBA" id="ARBA00022448"/>
    </source>
</evidence>
<evidence type="ECO:0000256" key="9">
    <source>
        <dbReference type="ARBA" id="ARBA00022989"/>
    </source>
</evidence>